<reference evidence="2" key="2">
    <citation type="submission" date="2025-08" db="UniProtKB">
        <authorList>
            <consortium name="RefSeq"/>
        </authorList>
    </citation>
    <scope>IDENTIFICATION</scope>
</reference>
<gene>
    <name evidence="2" type="primary">LOC136077153</name>
</gene>
<evidence type="ECO:0000313" key="2">
    <source>
        <dbReference type="RefSeq" id="XP_065647932.1"/>
    </source>
</evidence>
<organism evidence="1 2">
    <name type="scientific">Hydra vulgaris</name>
    <name type="common">Hydra</name>
    <name type="synonym">Hydra attenuata</name>
    <dbReference type="NCBI Taxonomy" id="6087"/>
    <lineage>
        <taxon>Eukaryota</taxon>
        <taxon>Metazoa</taxon>
        <taxon>Cnidaria</taxon>
        <taxon>Hydrozoa</taxon>
        <taxon>Hydroidolina</taxon>
        <taxon>Anthoathecata</taxon>
        <taxon>Aplanulata</taxon>
        <taxon>Hydridae</taxon>
        <taxon>Hydra</taxon>
    </lineage>
</organism>
<proteinExistence type="predicted"/>
<keyword evidence="1" id="KW-1185">Reference proteome</keyword>
<dbReference type="GeneID" id="136077153"/>
<reference evidence="1" key="1">
    <citation type="submission" date="2025-05" db="UniProtKB">
        <authorList>
            <consortium name="RefSeq"/>
        </authorList>
    </citation>
    <scope>NUCLEOTIDE SEQUENCE [LARGE SCALE GENOMIC DNA]</scope>
</reference>
<accession>A0ABM4BG35</accession>
<sequence length="180" mass="20891">MASVSMTDSERNLFYDHMGHSEAINKHIHQAPPAIMPLAKTGLRLSSLDKGQQCASPAKFAKIDHMQPINNYENNDELLYESDNLKCDAENKKGPQFTTSDKNAKYELVQFNSNFESKEKNRLYCCWAVDYETLFVKWFEKYLDKNAGRTYIVFLMNIKQVGLFWQNMILRVHLLKGVKI</sequence>
<name>A0ABM4BG35_HYDVU</name>
<dbReference type="RefSeq" id="XP_065647932.1">
    <property type="nucleotide sequence ID" value="XM_065791860.1"/>
</dbReference>
<protein>
    <submittedName>
        <fullName evidence="2">Uncharacterized protein LOC136077153 isoform X3</fullName>
    </submittedName>
</protein>
<dbReference type="Proteomes" id="UP001652625">
    <property type="component" value="Chromosome 02"/>
</dbReference>
<evidence type="ECO:0000313" key="1">
    <source>
        <dbReference type="Proteomes" id="UP001652625"/>
    </source>
</evidence>